<keyword evidence="3" id="KW-0479">Metal-binding</keyword>
<comment type="caution">
    <text evidence="8">The sequence shown here is derived from an EMBL/GenBank/DDBJ whole genome shotgun (WGS) entry which is preliminary data.</text>
</comment>
<sequence>MAMQVDYVNTVSLGDTDVNVNPILVLSCGHALTMATLDDMMEMGNYYESEIDPETEETNYNAKKSLPSEEVKLISCPSCHRPIMKLFRYGRRIKDAQLSMSLKKHQILQETTMADITIQFDIVRGQIEIGHINFVPALSKAVYFCIDPPPPETRKLGKFALESDGFPSSAFWTISETYNIPHEHRVSWFKHIQPVGVVVKRLNEITAKAAMSPTKKVYEAAVLSFHRFKESHLVIGIDPEKAKQDAASTAIQEYIRNCGLPPDGNGGSSYVESLAEKTNALLLVLSEATAVLESVGPLSGWYWFVQDLRNCCCLYNNITMEAALKGRFDRRVAYSRVTLLEILCGHVHWMGLRRLPTDKADKQAHLRRVDNLMERFTEEVKELKVCCPLGIEHECLDRVGKIEKRMVIAVKMARGELNQALTKGLKLEVFRAVSAALHGNWYRCPNGHTYVIDGGGMAMQESRCPECGAAIGRFTGY</sequence>
<evidence type="ECO:0000256" key="1">
    <source>
        <dbReference type="ARBA" id="ARBA00004496"/>
    </source>
</evidence>
<dbReference type="GO" id="GO:0005737">
    <property type="term" value="C:cytoplasm"/>
    <property type="evidence" value="ECO:0007669"/>
    <property type="project" value="UniProtKB-SubCell"/>
</dbReference>
<evidence type="ECO:0000313" key="8">
    <source>
        <dbReference type="EMBL" id="KAF9322712.1"/>
    </source>
</evidence>
<keyword evidence="6" id="KW-0391">Immunity</keyword>
<dbReference type="GO" id="GO:0002376">
    <property type="term" value="P:immune system process"/>
    <property type="evidence" value="ECO:0007669"/>
    <property type="project" value="UniProtKB-KW"/>
</dbReference>
<evidence type="ECO:0000313" key="9">
    <source>
        <dbReference type="Proteomes" id="UP000696485"/>
    </source>
</evidence>
<keyword evidence="4" id="KW-0863">Zinc-finger</keyword>
<name>A0A9P5S9K2_9FUNG</name>
<dbReference type="Proteomes" id="UP000696485">
    <property type="component" value="Unassembled WGS sequence"/>
</dbReference>
<evidence type="ECO:0000256" key="2">
    <source>
        <dbReference type="ARBA" id="ARBA00022490"/>
    </source>
</evidence>
<keyword evidence="2" id="KW-0963">Cytoplasm</keyword>
<dbReference type="Pfam" id="PF20173">
    <property type="entry name" value="ZnF_RZ-type"/>
    <property type="match status" value="1"/>
</dbReference>
<evidence type="ECO:0000256" key="3">
    <source>
        <dbReference type="ARBA" id="ARBA00022723"/>
    </source>
</evidence>
<comment type="subcellular location">
    <subcellularLocation>
        <location evidence="1">Cytoplasm</location>
    </subcellularLocation>
</comment>
<dbReference type="GO" id="GO:0008270">
    <property type="term" value="F:zinc ion binding"/>
    <property type="evidence" value="ECO:0007669"/>
    <property type="project" value="UniProtKB-KW"/>
</dbReference>
<evidence type="ECO:0000259" key="7">
    <source>
        <dbReference type="PROSITE" id="PS51981"/>
    </source>
</evidence>
<keyword evidence="9" id="KW-1185">Reference proteome</keyword>
<accession>A0A9P5S9K2</accession>
<gene>
    <name evidence="8" type="ORF">BG006_002123</name>
</gene>
<feature type="domain" description="RZ-type" evidence="7">
    <location>
        <begin position="421"/>
        <end position="477"/>
    </location>
</feature>
<evidence type="ECO:0000256" key="5">
    <source>
        <dbReference type="ARBA" id="ARBA00022833"/>
    </source>
</evidence>
<reference evidence="8" key="1">
    <citation type="journal article" date="2020" name="Fungal Divers.">
        <title>Resolving the Mortierellaceae phylogeny through synthesis of multi-gene phylogenetics and phylogenomics.</title>
        <authorList>
            <person name="Vandepol N."/>
            <person name="Liber J."/>
            <person name="Desiro A."/>
            <person name="Na H."/>
            <person name="Kennedy M."/>
            <person name="Barry K."/>
            <person name="Grigoriev I.V."/>
            <person name="Miller A.N."/>
            <person name="O'Donnell K."/>
            <person name="Stajich J.E."/>
            <person name="Bonito G."/>
        </authorList>
    </citation>
    <scope>NUCLEOTIDE SEQUENCE</scope>
    <source>
        <strain evidence="8">NVP1</strain>
    </source>
</reference>
<dbReference type="PROSITE" id="PS51981">
    <property type="entry name" value="ZF_RZ"/>
    <property type="match status" value="1"/>
</dbReference>
<evidence type="ECO:0000256" key="6">
    <source>
        <dbReference type="ARBA" id="ARBA00022859"/>
    </source>
</evidence>
<organism evidence="8 9">
    <name type="scientific">Podila minutissima</name>
    <dbReference type="NCBI Taxonomy" id="64525"/>
    <lineage>
        <taxon>Eukaryota</taxon>
        <taxon>Fungi</taxon>
        <taxon>Fungi incertae sedis</taxon>
        <taxon>Mucoromycota</taxon>
        <taxon>Mortierellomycotina</taxon>
        <taxon>Mortierellomycetes</taxon>
        <taxon>Mortierellales</taxon>
        <taxon>Mortierellaceae</taxon>
        <taxon>Podila</taxon>
    </lineage>
</organism>
<dbReference type="InterPro" id="IPR046439">
    <property type="entry name" value="ZF_RZ_dom"/>
</dbReference>
<dbReference type="EMBL" id="JAAAUY010001471">
    <property type="protein sequence ID" value="KAF9322712.1"/>
    <property type="molecule type" value="Genomic_DNA"/>
</dbReference>
<evidence type="ECO:0000256" key="4">
    <source>
        <dbReference type="ARBA" id="ARBA00022771"/>
    </source>
</evidence>
<protein>
    <recommendedName>
        <fullName evidence="7">RZ-type domain-containing protein</fullName>
    </recommendedName>
</protein>
<dbReference type="AlphaFoldDB" id="A0A9P5S9K2"/>
<proteinExistence type="predicted"/>
<keyword evidence="5" id="KW-0862">Zinc</keyword>